<dbReference type="Gene3D" id="3.90.1150.170">
    <property type="match status" value="1"/>
</dbReference>
<evidence type="ECO:0000256" key="2">
    <source>
        <dbReference type="ARBA" id="ARBA00009533"/>
    </source>
</evidence>
<dbReference type="InterPro" id="IPR015424">
    <property type="entry name" value="PyrdxlP-dep_Trfase"/>
</dbReference>
<name>A0A1B0BIZ8_9MUSC</name>
<evidence type="ECO:0000256" key="3">
    <source>
        <dbReference type="ARBA" id="ARBA00022793"/>
    </source>
</evidence>
<dbReference type="AlphaFoldDB" id="A0A1B0BIZ8"/>
<evidence type="ECO:0000256" key="5">
    <source>
        <dbReference type="ARBA" id="ARBA00023239"/>
    </source>
</evidence>
<dbReference type="Pfam" id="PF00282">
    <property type="entry name" value="Pyridoxal_deC"/>
    <property type="match status" value="1"/>
</dbReference>
<evidence type="ECO:0000256" key="1">
    <source>
        <dbReference type="ARBA" id="ARBA00001933"/>
    </source>
</evidence>
<dbReference type="Gene3D" id="3.40.640.10">
    <property type="entry name" value="Type I PLP-dependent aspartate aminotransferase-like (Major domain)"/>
    <property type="match status" value="1"/>
</dbReference>
<evidence type="ECO:0000313" key="8">
    <source>
        <dbReference type="Proteomes" id="UP000092460"/>
    </source>
</evidence>
<keyword evidence="4 6" id="KW-0663">Pyridoxal phosphate</keyword>
<dbReference type="STRING" id="67801.A0A1B0BIZ8"/>
<evidence type="ECO:0000256" key="6">
    <source>
        <dbReference type="RuleBase" id="RU000382"/>
    </source>
</evidence>
<dbReference type="EnsemblMetazoa" id="GPPI031752-RA">
    <property type="protein sequence ID" value="GPPI031752-PA"/>
    <property type="gene ID" value="GPPI031752"/>
</dbReference>
<dbReference type="GO" id="GO:0030170">
    <property type="term" value="F:pyridoxal phosphate binding"/>
    <property type="evidence" value="ECO:0007669"/>
    <property type="project" value="InterPro"/>
</dbReference>
<dbReference type="SUPFAM" id="SSF53383">
    <property type="entry name" value="PLP-dependent transferases"/>
    <property type="match status" value="1"/>
</dbReference>
<evidence type="ECO:0000313" key="7">
    <source>
        <dbReference type="EnsemblMetazoa" id="GPPI031752-PA"/>
    </source>
</evidence>
<comment type="similarity">
    <text evidence="2 6">Belongs to the group II decarboxylase family.</text>
</comment>
<dbReference type="PANTHER" id="PTHR45677:SF12">
    <property type="entry name" value="BLACK, ISOFORM A"/>
    <property type="match status" value="1"/>
</dbReference>
<accession>A0A1B0BIZ8</accession>
<dbReference type="GO" id="GO:0005737">
    <property type="term" value="C:cytoplasm"/>
    <property type="evidence" value="ECO:0007669"/>
    <property type="project" value="TreeGrafter"/>
</dbReference>
<sequence>MPSHSESCSPPFIVFAGFKDPRLQILGLRIAGISPSFISKAANGMQCHCTNASYLFQKDKFYDTSYDTNDNHIQYGRRAGVLKFSFMWKAKGAKGLEEHVNQFFKMSEFLTDAIRNKPVSN</sequence>
<keyword evidence="5 6" id="KW-0456">Lyase</keyword>
<keyword evidence="3" id="KW-0210">Decarboxylase</keyword>
<proteinExistence type="inferred from homology"/>
<dbReference type="Proteomes" id="UP000092460">
    <property type="component" value="Unassembled WGS sequence"/>
</dbReference>
<organism evidence="7 8">
    <name type="scientific">Glossina palpalis gambiensis</name>
    <dbReference type="NCBI Taxonomy" id="67801"/>
    <lineage>
        <taxon>Eukaryota</taxon>
        <taxon>Metazoa</taxon>
        <taxon>Ecdysozoa</taxon>
        <taxon>Arthropoda</taxon>
        <taxon>Hexapoda</taxon>
        <taxon>Insecta</taxon>
        <taxon>Pterygota</taxon>
        <taxon>Neoptera</taxon>
        <taxon>Endopterygota</taxon>
        <taxon>Diptera</taxon>
        <taxon>Brachycera</taxon>
        <taxon>Muscomorpha</taxon>
        <taxon>Hippoboscoidea</taxon>
        <taxon>Glossinidae</taxon>
        <taxon>Glossina</taxon>
    </lineage>
</organism>
<dbReference type="PANTHER" id="PTHR45677">
    <property type="entry name" value="GLUTAMATE DECARBOXYLASE-RELATED"/>
    <property type="match status" value="1"/>
</dbReference>
<protein>
    <submittedName>
        <fullName evidence="7">Uncharacterized protein</fullName>
    </submittedName>
</protein>
<dbReference type="InterPro" id="IPR015421">
    <property type="entry name" value="PyrdxlP-dep_Trfase_major"/>
</dbReference>
<dbReference type="InterPro" id="IPR002129">
    <property type="entry name" value="PyrdxlP-dep_de-COase"/>
</dbReference>
<dbReference type="EMBL" id="JXJN01015297">
    <property type="status" value="NOT_ANNOTATED_CDS"/>
    <property type="molecule type" value="Genomic_DNA"/>
</dbReference>
<dbReference type="GO" id="GO:0019752">
    <property type="term" value="P:carboxylic acid metabolic process"/>
    <property type="evidence" value="ECO:0007669"/>
    <property type="project" value="InterPro"/>
</dbReference>
<dbReference type="VEuPathDB" id="VectorBase:GPPI031752"/>
<reference evidence="7" key="2">
    <citation type="submission" date="2020-05" db="UniProtKB">
        <authorList>
            <consortium name="EnsemblMetazoa"/>
        </authorList>
    </citation>
    <scope>IDENTIFICATION</scope>
    <source>
        <strain evidence="7">IAEA</strain>
    </source>
</reference>
<dbReference type="GO" id="GO:0016831">
    <property type="term" value="F:carboxy-lyase activity"/>
    <property type="evidence" value="ECO:0007669"/>
    <property type="project" value="UniProtKB-KW"/>
</dbReference>
<evidence type="ECO:0000256" key="4">
    <source>
        <dbReference type="ARBA" id="ARBA00022898"/>
    </source>
</evidence>
<reference evidence="8" key="1">
    <citation type="submission" date="2015-01" db="EMBL/GenBank/DDBJ databases">
        <authorList>
            <person name="Aksoy S."/>
            <person name="Warren W."/>
            <person name="Wilson R.K."/>
        </authorList>
    </citation>
    <scope>NUCLEOTIDE SEQUENCE [LARGE SCALE GENOMIC DNA]</scope>
    <source>
        <strain evidence="8">IAEA</strain>
    </source>
</reference>
<comment type="cofactor">
    <cofactor evidence="1 6">
        <name>pyridoxal 5'-phosphate</name>
        <dbReference type="ChEBI" id="CHEBI:597326"/>
    </cofactor>
</comment>
<keyword evidence="8" id="KW-1185">Reference proteome</keyword>